<protein>
    <submittedName>
        <fullName evidence="2">Uncharacterized protein</fullName>
    </submittedName>
</protein>
<organism evidence="2">
    <name type="scientific">Leptospirillum sp. Group II '5-way CG'</name>
    <dbReference type="NCBI Taxonomy" id="419541"/>
    <lineage>
        <taxon>Bacteria</taxon>
        <taxon>Pseudomonadati</taxon>
        <taxon>Nitrospirota</taxon>
        <taxon>Nitrospiria</taxon>
        <taxon>Nitrospirales</taxon>
        <taxon>Nitrospiraceae</taxon>
        <taxon>Leptospirillum</taxon>
    </lineage>
</organism>
<proteinExistence type="predicted"/>
<accession>B6ALZ8</accession>
<dbReference type="EMBL" id="DS995259">
    <property type="protein sequence ID" value="EDZ39505.1"/>
    <property type="molecule type" value="Genomic_DNA"/>
</dbReference>
<evidence type="ECO:0000256" key="1">
    <source>
        <dbReference type="SAM" id="MobiDB-lite"/>
    </source>
</evidence>
<evidence type="ECO:0000313" key="2">
    <source>
        <dbReference type="EMBL" id="EDZ39505.1"/>
    </source>
</evidence>
<gene>
    <name evidence="2" type="ORF">CGL2_11277142</name>
</gene>
<sequence>MWWTACHLSDLLSSLFPTDPVVPVDRFHLTLLRVVRKLLPLTNPFECTIPFCARNSPPFHVRLFSLISRASPKGEIAMIPSGRGIPSSPGETTSLRTGDRSRLAE</sequence>
<reference evidence="2" key="2">
    <citation type="journal article" date="2008" name="PLoS Biol.">
        <title>Population genomic analysis of strain variation in Leptospirillum group II bacteria involved in acid mine drainage formation.</title>
        <authorList>
            <person name="Simmons S.L."/>
            <person name="Dibartolo G."/>
            <person name="Denef V.J."/>
            <person name="Goltsman D.S."/>
            <person name="Thelen M.P."/>
            <person name="Banfield J.F."/>
        </authorList>
    </citation>
    <scope>NUCLEOTIDE SEQUENCE [LARGE SCALE GENOMIC DNA]</scope>
</reference>
<name>B6ALZ8_9BACT</name>
<reference evidence="2" key="1">
    <citation type="journal article" date="2004" name="Nature">
        <title>Community structure and metabolism through reconstruction of microbial genomes from the environment.</title>
        <authorList>
            <person name="Tyson G.W."/>
            <person name="Chapman J."/>
            <person name="Hugenholtz P."/>
            <person name="Allen E.E."/>
            <person name="Ram R.J."/>
            <person name="Richardson P.M."/>
            <person name="Solovyev V.V."/>
            <person name="Rubin E.M."/>
            <person name="Rokhsar D.S."/>
            <person name="Banfield J.F."/>
        </authorList>
    </citation>
    <scope>NUCLEOTIDE SEQUENCE [LARGE SCALE GENOMIC DNA]</scope>
</reference>
<dbReference type="AlphaFoldDB" id="B6ALZ8"/>
<feature type="region of interest" description="Disordered" evidence="1">
    <location>
        <begin position="78"/>
        <end position="105"/>
    </location>
</feature>